<dbReference type="PROSITE" id="PS51318">
    <property type="entry name" value="TAT"/>
    <property type="match status" value="1"/>
</dbReference>
<accession>A0A4R2HH61</accession>
<dbReference type="RefSeq" id="WP_132210491.1">
    <property type="nucleotide sequence ID" value="NZ_SLWN01000006.1"/>
</dbReference>
<keyword evidence="7" id="KW-1185">Reference proteome</keyword>
<name>A0A4R2HH61_9ACTN</name>
<dbReference type="PROSITE" id="PS51257">
    <property type="entry name" value="PROKAR_LIPOPROTEIN"/>
    <property type="match status" value="1"/>
</dbReference>
<gene>
    <name evidence="6" type="ORF">EV652_106282</name>
</gene>
<evidence type="ECO:0000256" key="1">
    <source>
        <dbReference type="ARBA" id="ARBA00022475"/>
    </source>
</evidence>
<dbReference type="InterPro" id="IPR006059">
    <property type="entry name" value="SBP"/>
</dbReference>
<keyword evidence="5" id="KW-0449">Lipoprotein</keyword>
<dbReference type="AlphaFoldDB" id="A0A4R2HH61"/>
<evidence type="ECO:0000256" key="3">
    <source>
        <dbReference type="ARBA" id="ARBA00023136"/>
    </source>
</evidence>
<evidence type="ECO:0000313" key="6">
    <source>
        <dbReference type="EMBL" id="TCO28297.1"/>
    </source>
</evidence>
<dbReference type="Gene3D" id="3.40.190.10">
    <property type="entry name" value="Periplasmic binding protein-like II"/>
    <property type="match status" value="2"/>
</dbReference>
<dbReference type="SUPFAM" id="SSF53850">
    <property type="entry name" value="Periplasmic binding protein-like II"/>
    <property type="match status" value="1"/>
</dbReference>
<proteinExistence type="predicted"/>
<keyword evidence="4" id="KW-0564">Palmitate</keyword>
<reference evidence="6 7" key="1">
    <citation type="journal article" date="2015" name="Stand. Genomic Sci.">
        <title>Genomic Encyclopedia of Bacterial and Archaeal Type Strains, Phase III: the genomes of soil and plant-associated and newly described type strains.</title>
        <authorList>
            <person name="Whitman W.B."/>
            <person name="Woyke T."/>
            <person name="Klenk H.P."/>
            <person name="Zhou Y."/>
            <person name="Lilburn T.G."/>
            <person name="Beck B.J."/>
            <person name="De Vos P."/>
            <person name="Vandamme P."/>
            <person name="Eisen J.A."/>
            <person name="Garrity G."/>
            <person name="Hugenholtz P."/>
            <person name="Kyrpides N.C."/>
        </authorList>
    </citation>
    <scope>NUCLEOTIDE SEQUENCE [LARGE SCALE GENOMIC DNA]</scope>
    <source>
        <strain evidence="6 7">VKM Ac-2572</strain>
    </source>
</reference>
<dbReference type="Pfam" id="PF01547">
    <property type="entry name" value="SBP_bac_1"/>
    <property type="match status" value="1"/>
</dbReference>
<dbReference type="Proteomes" id="UP000294508">
    <property type="component" value="Unassembled WGS sequence"/>
</dbReference>
<dbReference type="PANTHER" id="PTHR43649">
    <property type="entry name" value="ARABINOSE-BINDING PROTEIN-RELATED"/>
    <property type="match status" value="1"/>
</dbReference>
<dbReference type="InterPro" id="IPR050490">
    <property type="entry name" value="Bact_solute-bd_prot1"/>
</dbReference>
<protein>
    <submittedName>
        <fullName evidence="6">ABC-type glycerol-3-phosphate transport system substrate-binding protein</fullName>
    </submittedName>
</protein>
<evidence type="ECO:0000256" key="4">
    <source>
        <dbReference type="ARBA" id="ARBA00023139"/>
    </source>
</evidence>
<sequence>MGERRVAATVGRRTVLKGALGGAAALGLGSALTGCGGSDSSGGTTSGGKAVVRMWSWYNDQEAQFPKLIEKFEAAHSNIKIENRIFGTPDQYLPALQAAVAGGDVPEIFAPHTRALTYGTGGISADLKKDLGDDFLKDFFDSANQEYTLDGKQYAVGWMAQTFGLFYNPDLLKKAGVGEDEIETWDDLIAAAAKIRATGKHPVALSCNPTTSSLDFFLPLITQVADDPTFYLKLDQLKDGATYEDPKVVDAIKLQQKIVKGGVFQPGTTGTSGDQAPQLFYTEKSAMLFNGSWTPQGLVQDATPAFVKKYKVMKTPALASGKRHWTANQAGAGWAVSETSKNKDAALEFLKFLYSADEYSPTMNDSNSMPATKSAAQRIELPIMKQMTSWLLDGDGCPHIPFGPGSVAAGDPLAKIFDGKGDPAAVAKEMQQAVLNAKGG</sequence>
<dbReference type="InterPro" id="IPR006311">
    <property type="entry name" value="TAT_signal"/>
</dbReference>
<dbReference type="EMBL" id="SLWN01000006">
    <property type="protein sequence ID" value="TCO28297.1"/>
    <property type="molecule type" value="Genomic_DNA"/>
</dbReference>
<dbReference type="OrthoDB" id="366726at2"/>
<comment type="caution">
    <text evidence="6">The sequence shown here is derived from an EMBL/GenBank/DDBJ whole genome shotgun (WGS) entry which is preliminary data.</text>
</comment>
<keyword evidence="3" id="KW-0472">Membrane</keyword>
<evidence type="ECO:0000256" key="2">
    <source>
        <dbReference type="ARBA" id="ARBA00022729"/>
    </source>
</evidence>
<dbReference type="PANTHER" id="PTHR43649:SF33">
    <property type="entry name" value="POLYGALACTURONAN_RHAMNOGALACTURONAN-BINDING PROTEIN YTCQ"/>
    <property type="match status" value="1"/>
</dbReference>
<keyword evidence="2" id="KW-0732">Signal</keyword>
<evidence type="ECO:0000256" key="5">
    <source>
        <dbReference type="ARBA" id="ARBA00023288"/>
    </source>
</evidence>
<keyword evidence="1" id="KW-1003">Cell membrane</keyword>
<dbReference type="CDD" id="cd13585">
    <property type="entry name" value="PBP2_TMBP_like"/>
    <property type="match status" value="1"/>
</dbReference>
<organism evidence="6 7">
    <name type="scientific">Kribbella steppae</name>
    <dbReference type="NCBI Taxonomy" id="2512223"/>
    <lineage>
        <taxon>Bacteria</taxon>
        <taxon>Bacillati</taxon>
        <taxon>Actinomycetota</taxon>
        <taxon>Actinomycetes</taxon>
        <taxon>Propionibacteriales</taxon>
        <taxon>Kribbellaceae</taxon>
        <taxon>Kribbella</taxon>
    </lineage>
</organism>
<evidence type="ECO:0000313" key="7">
    <source>
        <dbReference type="Proteomes" id="UP000294508"/>
    </source>
</evidence>